<dbReference type="EMBL" id="JAOCZP010000003">
    <property type="protein sequence ID" value="MCT7375469.1"/>
    <property type="molecule type" value="Genomic_DNA"/>
</dbReference>
<evidence type="ECO:0000313" key="2">
    <source>
        <dbReference type="Proteomes" id="UP001320831"/>
    </source>
</evidence>
<protein>
    <submittedName>
        <fullName evidence="1">Uncharacterized protein</fullName>
    </submittedName>
</protein>
<sequence length="63" mass="7071">MGRDGGDKNALEDVDETRIVEWARAIYGADAPTAVAYCALEARAEGNQEEYGFWFGIFNRLRN</sequence>
<reference evidence="1 2" key="1">
    <citation type="submission" date="2022-09" db="EMBL/GenBank/DDBJ databases">
        <title>Chelativorans salina sp. nov., a novel slightly halophilic bacterium isolated from a saline lake sediment enrichment.</title>
        <authorList>
            <person name="Gao L."/>
            <person name="Fang B.-Z."/>
            <person name="Li W.-J."/>
        </authorList>
    </citation>
    <scope>NUCLEOTIDE SEQUENCE [LARGE SCALE GENOMIC DNA]</scope>
    <source>
        <strain evidence="1 2">EGI FJ00035</strain>
    </source>
</reference>
<dbReference type="Proteomes" id="UP001320831">
    <property type="component" value="Unassembled WGS sequence"/>
</dbReference>
<proteinExistence type="predicted"/>
<gene>
    <name evidence="1" type="ORF">N5A92_10550</name>
</gene>
<keyword evidence="2" id="KW-1185">Reference proteome</keyword>
<organism evidence="1 2">
    <name type="scientific">Chelativorans salis</name>
    <dbReference type="NCBI Taxonomy" id="2978478"/>
    <lineage>
        <taxon>Bacteria</taxon>
        <taxon>Pseudomonadati</taxon>
        <taxon>Pseudomonadota</taxon>
        <taxon>Alphaproteobacteria</taxon>
        <taxon>Hyphomicrobiales</taxon>
        <taxon>Phyllobacteriaceae</taxon>
        <taxon>Chelativorans</taxon>
    </lineage>
</organism>
<comment type="caution">
    <text evidence="1">The sequence shown here is derived from an EMBL/GenBank/DDBJ whole genome shotgun (WGS) entry which is preliminary data.</text>
</comment>
<dbReference type="RefSeq" id="WP_260902499.1">
    <property type="nucleotide sequence ID" value="NZ_JAOCZP010000003.1"/>
</dbReference>
<evidence type="ECO:0000313" key="1">
    <source>
        <dbReference type="EMBL" id="MCT7375469.1"/>
    </source>
</evidence>
<name>A0ABT2LQK0_9HYPH</name>
<accession>A0ABT2LQK0</accession>